<protein>
    <recommendedName>
        <fullName evidence="8">T-box domain-containing protein</fullName>
    </recommendedName>
</protein>
<evidence type="ECO:0000256" key="3">
    <source>
        <dbReference type="ARBA" id="ARBA00023125"/>
    </source>
</evidence>
<evidence type="ECO:0000313" key="10">
    <source>
        <dbReference type="Proteomes" id="UP001162483"/>
    </source>
</evidence>
<evidence type="ECO:0000256" key="2">
    <source>
        <dbReference type="ARBA" id="ARBA00023015"/>
    </source>
</evidence>
<dbReference type="PROSITE" id="PS50252">
    <property type="entry name" value="TBOX_3"/>
    <property type="match status" value="1"/>
</dbReference>
<sequence>MQNTEEINSGAPMQSETDAQNMLSKKSVIGIQSDKLIQRTEELHSTASEQSLSTKLQHKFDHLDSGDESLPANYTYLHGARHAATATCPYRQDCDPEVVETESYPQCDGHLSYPVTLTHPFTRTPSPGCQSSEKIQVTLANHPLWSKFHKHHTEMIITKQGRRMFPFLCYRVVGSGSSCSVYTLQVEVVLADQNHWRFQGGKWIQCGKAEGNMP</sequence>
<feature type="region of interest" description="Disordered" evidence="7">
    <location>
        <begin position="1"/>
        <end position="20"/>
    </location>
</feature>
<comment type="subcellular location">
    <subcellularLocation>
        <location evidence="1 6">Nucleus</location>
    </subcellularLocation>
</comment>
<feature type="domain" description="T-box" evidence="8">
    <location>
        <begin position="139"/>
        <end position="214"/>
    </location>
</feature>
<keyword evidence="3 6" id="KW-0238">DNA-binding</keyword>
<evidence type="ECO:0000256" key="6">
    <source>
        <dbReference type="PROSITE-ProRule" id="PRU00201"/>
    </source>
</evidence>
<dbReference type="Gene3D" id="2.60.40.820">
    <property type="entry name" value="Transcription factor, T-box"/>
    <property type="match status" value="1"/>
</dbReference>
<dbReference type="InterPro" id="IPR036960">
    <property type="entry name" value="T-box_sf"/>
</dbReference>
<dbReference type="PANTHER" id="PTHR11267">
    <property type="entry name" value="T-BOX PROTEIN-RELATED"/>
    <property type="match status" value="1"/>
</dbReference>
<dbReference type="InterPro" id="IPR008967">
    <property type="entry name" value="p53-like_TF_DNA-bd_sf"/>
</dbReference>
<dbReference type="InterPro" id="IPR018186">
    <property type="entry name" value="TF_T-box_CS"/>
</dbReference>
<dbReference type="Proteomes" id="UP001162483">
    <property type="component" value="Unassembled WGS sequence"/>
</dbReference>
<dbReference type="InterPro" id="IPR046360">
    <property type="entry name" value="T-box_DNA-bd"/>
</dbReference>
<keyword evidence="5 6" id="KW-0539">Nucleus</keyword>
<evidence type="ECO:0000256" key="7">
    <source>
        <dbReference type="SAM" id="MobiDB-lite"/>
    </source>
</evidence>
<evidence type="ECO:0000256" key="1">
    <source>
        <dbReference type="ARBA" id="ARBA00004123"/>
    </source>
</evidence>
<accession>A0ABN9H8L1</accession>
<evidence type="ECO:0000313" key="9">
    <source>
        <dbReference type="EMBL" id="CAI9616941.1"/>
    </source>
</evidence>
<evidence type="ECO:0000256" key="4">
    <source>
        <dbReference type="ARBA" id="ARBA00023163"/>
    </source>
</evidence>
<evidence type="ECO:0000256" key="5">
    <source>
        <dbReference type="ARBA" id="ARBA00023242"/>
    </source>
</evidence>
<organism evidence="9 10">
    <name type="scientific">Staurois parvus</name>
    <dbReference type="NCBI Taxonomy" id="386267"/>
    <lineage>
        <taxon>Eukaryota</taxon>
        <taxon>Metazoa</taxon>
        <taxon>Chordata</taxon>
        <taxon>Craniata</taxon>
        <taxon>Vertebrata</taxon>
        <taxon>Euteleostomi</taxon>
        <taxon>Amphibia</taxon>
        <taxon>Batrachia</taxon>
        <taxon>Anura</taxon>
        <taxon>Neobatrachia</taxon>
        <taxon>Ranoidea</taxon>
        <taxon>Ranidae</taxon>
        <taxon>Staurois</taxon>
    </lineage>
</organism>
<dbReference type="SUPFAM" id="SSF49417">
    <property type="entry name" value="p53-like transcription factors"/>
    <property type="match status" value="1"/>
</dbReference>
<keyword evidence="2" id="KW-0805">Transcription regulation</keyword>
<gene>
    <name evidence="9" type="ORF">SPARVUS_LOCUS15479031</name>
</gene>
<comment type="caution">
    <text evidence="9">The sequence shown here is derived from an EMBL/GenBank/DDBJ whole genome shotgun (WGS) entry which is preliminary data.</text>
</comment>
<keyword evidence="10" id="KW-1185">Reference proteome</keyword>
<dbReference type="Pfam" id="PF00907">
    <property type="entry name" value="T-box"/>
    <property type="match status" value="1"/>
</dbReference>
<reference evidence="9" key="1">
    <citation type="submission" date="2023-05" db="EMBL/GenBank/DDBJ databases">
        <authorList>
            <person name="Stuckert A."/>
        </authorList>
    </citation>
    <scope>NUCLEOTIDE SEQUENCE</scope>
</reference>
<dbReference type="PANTHER" id="PTHR11267:SF125">
    <property type="entry name" value="T-BOX TRANSCRIPTION FACTOR TBX21"/>
    <property type="match status" value="1"/>
</dbReference>
<dbReference type="EMBL" id="CATNWA010020147">
    <property type="protein sequence ID" value="CAI9616941.1"/>
    <property type="molecule type" value="Genomic_DNA"/>
</dbReference>
<name>A0ABN9H8L1_9NEOB</name>
<evidence type="ECO:0000259" key="8">
    <source>
        <dbReference type="PROSITE" id="PS50252"/>
    </source>
</evidence>
<proteinExistence type="predicted"/>
<comment type="caution">
    <text evidence="6">Lacks conserved residue(s) required for the propagation of feature annotation.</text>
</comment>
<keyword evidence="4" id="KW-0804">Transcription</keyword>
<dbReference type="PROSITE" id="PS01283">
    <property type="entry name" value="TBOX_1"/>
    <property type="match status" value="1"/>
</dbReference>
<dbReference type="SMART" id="SM00425">
    <property type="entry name" value="TBOX"/>
    <property type="match status" value="1"/>
</dbReference>
<dbReference type="InterPro" id="IPR001699">
    <property type="entry name" value="TF_T-box"/>
</dbReference>
<feature type="non-terminal residue" evidence="9">
    <location>
        <position position="214"/>
    </location>
</feature>